<reference evidence="2 3" key="1">
    <citation type="submission" date="2016-12" db="EMBL/GenBank/DDBJ databases">
        <title>The draft genome sequence of Actinophytocola xinjiangensis.</title>
        <authorList>
            <person name="Wang W."/>
            <person name="Yuan L."/>
        </authorList>
    </citation>
    <scope>NUCLEOTIDE SEQUENCE [LARGE SCALE GENOMIC DNA]</scope>
    <source>
        <strain evidence="2 3">CGMCC 4.4663</strain>
    </source>
</reference>
<evidence type="ECO:0000313" key="3">
    <source>
        <dbReference type="Proteomes" id="UP000185696"/>
    </source>
</evidence>
<accession>A0A7Z1AY51</accession>
<dbReference type="SUPFAM" id="SSF81606">
    <property type="entry name" value="PP2C-like"/>
    <property type="match status" value="1"/>
</dbReference>
<dbReference type="InterPro" id="IPR001932">
    <property type="entry name" value="PPM-type_phosphatase-like_dom"/>
</dbReference>
<gene>
    <name evidence="2" type="ORF">BLA60_21105</name>
</gene>
<dbReference type="Pfam" id="PF13672">
    <property type="entry name" value="PP2C_2"/>
    <property type="match status" value="1"/>
</dbReference>
<feature type="domain" description="PPM-type phosphatase" evidence="1">
    <location>
        <begin position="29"/>
        <end position="218"/>
    </location>
</feature>
<dbReference type="Gene3D" id="3.60.40.10">
    <property type="entry name" value="PPM-type phosphatase domain"/>
    <property type="match status" value="1"/>
</dbReference>
<sequence length="305" mass="34048">MWIERVPGLGEDADPLIMLDRRVGRGLLGVFDGLGGTGRESAGPDADGVDHTQAWVASRRVRELVARWFGDDLPVEELRPLLSAGLRENVHDGVPHELPTTLAAVDYRLSKGRVDWEALWAGDSRCYLADPEHGLQQLTQDDTEESDALTLLLTNPPMFNMVCLGREFTVNRWRGRATLPGVLVAATDGFFGYVDTPALFEDMLWQTLGRARDVGHWAELLATRVRGYSADDASIAVVALGFPTFEALREDFEPRARHMRTEHGQPLRAARARGAAALDAARVESWRRYQADHERQWQQPADQDD</sequence>
<protein>
    <recommendedName>
        <fullName evidence="1">PPM-type phosphatase domain-containing protein</fullName>
    </recommendedName>
</protein>
<name>A0A7Z1AY51_9PSEU</name>
<dbReference type="InterPro" id="IPR036457">
    <property type="entry name" value="PPM-type-like_dom_sf"/>
</dbReference>
<dbReference type="Proteomes" id="UP000185696">
    <property type="component" value="Unassembled WGS sequence"/>
</dbReference>
<evidence type="ECO:0000259" key="1">
    <source>
        <dbReference type="Pfam" id="PF13672"/>
    </source>
</evidence>
<organism evidence="2 3">
    <name type="scientific">Actinophytocola xinjiangensis</name>
    <dbReference type="NCBI Taxonomy" id="485602"/>
    <lineage>
        <taxon>Bacteria</taxon>
        <taxon>Bacillati</taxon>
        <taxon>Actinomycetota</taxon>
        <taxon>Actinomycetes</taxon>
        <taxon>Pseudonocardiales</taxon>
        <taxon>Pseudonocardiaceae</taxon>
    </lineage>
</organism>
<dbReference type="AlphaFoldDB" id="A0A7Z1AY51"/>
<evidence type="ECO:0000313" key="2">
    <source>
        <dbReference type="EMBL" id="OLF09196.1"/>
    </source>
</evidence>
<comment type="caution">
    <text evidence="2">The sequence shown here is derived from an EMBL/GenBank/DDBJ whole genome shotgun (WGS) entry which is preliminary data.</text>
</comment>
<dbReference type="EMBL" id="MSIF01000010">
    <property type="protein sequence ID" value="OLF09196.1"/>
    <property type="molecule type" value="Genomic_DNA"/>
</dbReference>
<proteinExistence type="predicted"/>
<keyword evidence="3" id="KW-1185">Reference proteome</keyword>